<dbReference type="EMBL" id="JAJEKE010000001">
    <property type="protein sequence ID" value="MCQ1528428.1"/>
    <property type="molecule type" value="Genomic_DNA"/>
</dbReference>
<sequence>MSFLGNIIWLLFGGIIGAIAWFLAGLILCITIIGIPFGIQCFKISAFVLWPFGKEIELGNFGAGGLIFNIIWLLVFGWEFAIAHLIIAGIFCITIVGIPFGLQHLKLAKLGLMPFGAHIH</sequence>
<dbReference type="NCBIfam" id="NF008740">
    <property type="entry name" value="PRK11770.1-2"/>
    <property type="match status" value="1"/>
</dbReference>
<gene>
    <name evidence="3" type="ORF">LJD61_02545</name>
</gene>
<keyword evidence="4" id="KW-1185">Reference proteome</keyword>
<name>A0ABT1NB00_9FIRM</name>
<keyword evidence="1" id="KW-0812">Transmembrane</keyword>
<accession>A0ABT1NB00</accession>
<dbReference type="InterPro" id="IPR052937">
    <property type="entry name" value="Inner_membrane_protein"/>
</dbReference>
<feature type="transmembrane region" description="Helical" evidence="1">
    <location>
        <begin position="6"/>
        <end position="37"/>
    </location>
</feature>
<dbReference type="PANTHER" id="PTHR42903">
    <property type="entry name" value="INNER MEMBRANE PROTEIN YCCF"/>
    <property type="match status" value="1"/>
</dbReference>
<dbReference type="Proteomes" id="UP001651880">
    <property type="component" value="Unassembled WGS sequence"/>
</dbReference>
<organism evidence="3 4">
    <name type="scientific">Lutispora saccharofermentans</name>
    <dbReference type="NCBI Taxonomy" id="3024236"/>
    <lineage>
        <taxon>Bacteria</taxon>
        <taxon>Bacillati</taxon>
        <taxon>Bacillota</taxon>
        <taxon>Clostridia</taxon>
        <taxon>Lutisporales</taxon>
        <taxon>Lutisporaceae</taxon>
        <taxon>Lutispora</taxon>
    </lineage>
</organism>
<keyword evidence="1" id="KW-1133">Transmembrane helix</keyword>
<feature type="domain" description="Inner membrane component" evidence="2">
    <location>
        <begin position="67"/>
        <end position="116"/>
    </location>
</feature>
<dbReference type="InterPro" id="IPR005185">
    <property type="entry name" value="YccF"/>
</dbReference>
<dbReference type="InterPro" id="IPR031308">
    <property type="entry name" value="UCP028777"/>
</dbReference>
<dbReference type="PANTHER" id="PTHR42903:SF1">
    <property type="entry name" value="INNER MEMBRANE PROTEIN YCCF"/>
    <property type="match status" value="1"/>
</dbReference>
<feature type="transmembrane region" description="Helical" evidence="1">
    <location>
        <begin position="58"/>
        <end position="75"/>
    </location>
</feature>
<proteinExistence type="predicted"/>
<protein>
    <submittedName>
        <fullName evidence="3">YccF domain-containing protein</fullName>
    </submittedName>
</protein>
<evidence type="ECO:0000313" key="4">
    <source>
        <dbReference type="Proteomes" id="UP001651880"/>
    </source>
</evidence>
<dbReference type="Pfam" id="PF03733">
    <property type="entry name" value="YccF"/>
    <property type="match status" value="2"/>
</dbReference>
<evidence type="ECO:0000259" key="2">
    <source>
        <dbReference type="Pfam" id="PF03733"/>
    </source>
</evidence>
<evidence type="ECO:0000256" key="1">
    <source>
        <dbReference type="SAM" id="Phobius"/>
    </source>
</evidence>
<comment type="caution">
    <text evidence="3">The sequence shown here is derived from an EMBL/GenBank/DDBJ whole genome shotgun (WGS) entry which is preliminary data.</text>
</comment>
<evidence type="ECO:0000313" key="3">
    <source>
        <dbReference type="EMBL" id="MCQ1528428.1"/>
    </source>
</evidence>
<feature type="domain" description="Inner membrane component" evidence="2">
    <location>
        <begin position="4"/>
        <end position="54"/>
    </location>
</feature>
<dbReference type="RefSeq" id="WP_255225909.1">
    <property type="nucleotide sequence ID" value="NZ_JAJEKE010000001.1"/>
</dbReference>
<reference evidence="3 4" key="1">
    <citation type="submission" date="2021-10" db="EMBL/GenBank/DDBJ databases">
        <title>Lutispora strain m25 sp. nov., a thermophilic, non-spore-forming bacterium isolated from a lab-scale methanogenic bioreactor digesting anaerobic sludge.</title>
        <authorList>
            <person name="El Houari A."/>
            <person name="Mcdonald J."/>
        </authorList>
    </citation>
    <scope>NUCLEOTIDE SEQUENCE [LARGE SCALE GENOMIC DNA]</scope>
    <source>
        <strain evidence="4">m25</strain>
    </source>
</reference>
<feature type="transmembrane region" description="Helical" evidence="1">
    <location>
        <begin position="81"/>
        <end position="102"/>
    </location>
</feature>
<keyword evidence="1" id="KW-0472">Membrane</keyword>
<dbReference type="PIRSF" id="PIRSF028777">
    <property type="entry name" value="UCP028777"/>
    <property type="match status" value="1"/>
</dbReference>